<feature type="transmembrane region" description="Helical" evidence="2">
    <location>
        <begin position="17"/>
        <end position="37"/>
    </location>
</feature>
<gene>
    <name evidence="4" type="ORF">SDC9_50704</name>
</gene>
<sequence length="385" mass="44262">MNTINNLTGFFNTSFEFFSLIVFLTIGIFLIFHTQLYKIKRERGDDRRKLIAVSFLANAVVLILRQILDINKSEDALYDFSSIMLITQLVYPLVLYLYSVTGRRIFAAKEIFYTLIPLSIINISTSVLIHTGSQIPFIVILLSGVSVLVYLIFRVTGFTCSYCIHIKKLMKDPFAVRCELLRFTLFITGVTIFLISLVNILFTASNSLMFPSLLTFTILSATAAYRMSQEDLVLAPLYDKGEDRVNQIVAENSERIEDYRYNQIKERLEQYFETGKPYLNKKLSIKDVATKLYTNKTYLSKIINDNMGVNFNQYVNTYRMKEVDRLLMEDSKISMKELCDKAGFGCMATFAVAFRLNKGDSPAEWCKKNAKNLNKDDESLQDEKI</sequence>
<keyword evidence="1" id="KW-0238">DNA-binding</keyword>
<comment type="caution">
    <text evidence="4">The sequence shown here is derived from an EMBL/GenBank/DDBJ whole genome shotgun (WGS) entry which is preliminary data.</text>
</comment>
<dbReference type="InterPro" id="IPR018060">
    <property type="entry name" value="HTH_AraC"/>
</dbReference>
<feature type="transmembrane region" description="Helical" evidence="2">
    <location>
        <begin position="180"/>
        <end position="202"/>
    </location>
</feature>
<feature type="transmembrane region" description="Helical" evidence="2">
    <location>
        <begin position="80"/>
        <end position="99"/>
    </location>
</feature>
<dbReference type="GO" id="GO:0043565">
    <property type="term" value="F:sequence-specific DNA binding"/>
    <property type="evidence" value="ECO:0007669"/>
    <property type="project" value="InterPro"/>
</dbReference>
<evidence type="ECO:0000256" key="1">
    <source>
        <dbReference type="ARBA" id="ARBA00023125"/>
    </source>
</evidence>
<dbReference type="Gene3D" id="1.10.10.60">
    <property type="entry name" value="Homeodomain-like"/>
    <property type="match status" value="2"/>
</dbReference>
<dbReference type="EMBL" id="VSSQ01001038">
    <property type="protein sequence ID" value="MPM04427.1"/>
    <property type="molecule type" value="Genomic_DNA"/>
</dbReference>
<accession>A0A644WLG8</accession>
<dbReference type="GO" id="GO:0003700">
    <property type="term" value="F:DNA-binding transcription factor activity"/>
    <property type="evidence" value="ECO:0007669"/>
    <property type="project" value="InterPro"/>
</dbReference>
<dbReference type="SMART" id="SM00342">
    <property type="entry name" value="HTH_ARAC"/>
    <property type="match status" value="1"/>
</dbReference>
<dbReference type="PROSITE" id="PS01124">
    <property type="entry name" value="HTH_ARAC_FAMILY_2"/>
    <property type="match status" value="1"/>
</dbReference>
<organism evidence="4">
    <name type="scientific">bioreactor metagenome</name>
    <dbReference type="NCBI Taxonomy" id="1076179"/>
    <lineage>
        <taxon>unclassified sequences</taxon>
        <taxon>metagenomes</taxon>
        <taxon>ecological metagenomes</taxon>
    </lineage>
</organism>
<dbReference type="PANTHER" id="PTHR43280">
    <property type="entry name" value="ARAC-FAMILY TRANSCRIPTIONAL REGULATOR"/>
    <property type="match status" value="1"/>
</dbReference>
<reference evidence="4" key="1">
    <citation type="submission" date="2019-08" db="EMBL/GenBank/DDBJ databases">
        <authorList>
            <person name="Kucharzyk K."/>
            <person name="Murdoch R.W."/>
            <person name="Higgins S."/>
            <person name="Loffler F."/>
        </authorList>
    </citation>
    <scope>NUCLEOTIDE SEQUENCE</scope>
</reference>
<keyword evidence="2" id="KW-1133">Transmembrane helix</keyword>
<name>A0A644WLG8_9ZZZZ</name>
<keyword evidence="2" id="KW-0472">Membrane</keyword>
<dbReference type="Pfam" id="PF12833">
    <property type="entry name" value="HTH_18"/>
    <property type="match status" value="1"/>
</dbReference>
<dbReference type="AlphaFoldDB" id="A0A644WLG8"/>
<proteinExistence type="predicted"/>
<evidence type="ECO:0000256" key="2">
    <source>
        <dbReference type="SAM" id="Phobius"/>
    </source>
</evidence>
<evidence type="ECO:0000313" key="4">
    <source>
        <dbReference type="EMBL" id="MPM04427.1"/>
    </source>
</evidence>
<feature type="transmembrane region" description="Helical" evidence="2">
    <location>
        <begin position="49"/>
        <end position="68"/>
    </location>
</feature>
<evidence type="ECO:0000259" key="3">
    <source>
        <dbReference type="PROSITE" id="PS01124"/>
    </source>
</evidence>
<keyword evidence="2" id="KW-0812">Transmembrane</keyword>
<feature type="transmembrane region" description="Helical" evidence="2">
    <location>
        <begin position="135"/>
        <end position="159"/>
    </location>
</feature>
<dbReference type="PANTHER" id="PTHR43280:SF2">
    <property type="entry name" value="HTH-TYPE TRANSCRIPTIONAL REGULATOR EXSA"/>
    <property type="match status" value="1"/>
</dbReference>
<feature type="domain" description="HTH araC/xylS-type" evidence="3">
    <location>
        <begin position="262"/>
        <end position="368"/>
    </location>
</feature>
<protein>
    <recommendedName>
        <fullName evidence="3">HTH araC/xylS-type domain-containing protein</fullName>
    </recommendedName>
</protein>
<feature type="transmembrane region" description="Helical" evidence="2">
    <location>
        <begin position="111"/>
        <end position="129"/>
    </location>
</feature>